<sequence length="72" mass="8004">SWWPKSLLAKAVTGAHIGVIGLIMGGEHIFPMIGIAHLPAWSCVLYIKIRRFSGEIELRYLIGETLMEPLSN</sequence>
<gene>
    <name evidence="2" type="ORF">HID58_073841</name>
</gene>
<keyword evidence="1" id="KW-1133">Transmembrane helix</keyword>
<name>A0ABQ7YGG0_BRANA</name>
<proteinExistence type="predicted"/>
<dbReference type="Proteomes" id="UP000824890">
    <property type="component" value="Unassembled WGS sequence"/>
</dbReference>
<comment type="caution">
    <text evidence="2">The sequence shown here is derived from an EMBL/GenBank/DDBJ whole genome shotgun (WGS) entry which is preliminary data.</text>
</comment>
<keyword evidence="1" id="KW-0812">Transmembrane</keyword>
<keyword evidence="3" id="KW-1185">Reference proteome</keyword>
<feature type="non-terminal residue" evidence="2">
    <location>
        <position position="1"/>
    </location>
</feature>
<accession>A0ABQ7YGG0</accession>
<keyword evidence="1" id="KW-0472">Membrane</keyword>
<protein>
    <submittedName>
        <fullName evidence="2">Uncharacterized protein</fullName>
    </submittedName>
</protein>
<evidence type="ECO:0000313" key="2">
    <source>
        <dbReference type="EMBL" id="KAH0866819.1"/>
    </source>
</evidence>
<evidence type="ECO:0000256" key="1">
    <source>
        <dbReference type="SAM" id="Phobius"/>
    </source>
</evidence>
<feature type="transmembrane region" description="Helical" evidence="1">
    <location>
        <begin position="29"/>
        <end position="49"/>
    </location>
</feature>
<evidence type="ECO:0000313" key="3">
    <source>
        <dbReference type="Proteomes" id="UP000824890"/>
    </source>
</evidence>
<organism evidence="2 3">
    <name type="scientific">Brassica napus</name>
    <name type="common">Rape</name>
    <dbReference type="NCBI Taxonomy" id="3708"/>
    <lineage>
        <taxon>Eukaryota</taxon>
        <taxon>Viridiplantae</taxon>
        <taxon>Streptophyta</taxon>
        <taxon>Embryophyta</taxon>
        <taxon>Tracheophyta</taxon>
        <taxon>Spermatophyta</taxon>
        <taxon>Magnoliopsida</taxon>
        <taxon>eudicotyledons</taxon>
        <taxon>Gunneridae</taxon>
        <taxon>Pentapetalae</taxon>
        <taxon>rosids</taxon>
        <taxon>malvids</taxon>
        <taxon>Brassicales</taxon>
        <taxon>Brassicaceae</taxon>
        <taxon>Brassiceae</taxon>
        <taxon>Brassica</taxon>
    </lineage>
</organism>
<dbReference type="EMBL" id="JAGKQM010000017">
    <property type="protein sequence ID" value="KAH0866819.1"/>
    <property type="molecule type" value="Genomic_DNA"/>
</dbReference>
<reference evidence="2 3" key="1">
    <citation type="submission" date="2021-05" db="EMBL/GenBank/DDBJ databases">
        <title>Genome Assembly of Synthetic Allotetraploid Brassica napus Reveals Homoeologous Exchanges between Subgenomes.</title>
        <authorList>
            <person name="Davis J.T."/>
        </authorList>
    </citation>
    <scope>NUCLEOTIDE SEQUENCE [LARGE SCALE GENOMIC DNA]</scope>
    <source>
        <strain evidence="3">cv. Da-Ae</strain>
        <tissue evidence="2">Seedling</tissue>
    </source>
</reference>